<dbReference type="RefSeq" id="WP_345970159.1">
    <property type="nucleotide sequence ID" value="NZ_JAQYXL010000001.1"/>
</dbReference>
<feature type="domain" description="Exonuclease" evidence="2">
    <location>
        <begin position="42"/>
        <end position="205"/>
    </location>
</feature>
<dbReference type="PANTHER" id="PTHR30231">
    <property type="entry name" value="DNA POLYMERASE III SUBUNIT EPSILON"/>
    <property type="match status" value="1"/>
</dbReference>
<dbReference type="Proteomes" id="UP001404845">
    <property type="component" value="Unassembled WGS sequence"/>
</dbReference>
<dbReference type="NCBIfam" id="NF006615">
    <property type="entry name" value="PRK09182.1"/>
    <property type="match status" value="1"/>
</dbReference>
<keyword evidence="4" id="KW-1185">Reference proteome</keyword>
<keyword evidence="3" id="KW-0269">Exonuclease</keyword>
<dbReference type="InterPro" id="IPR012337">
    <property type="entry name" value="RNaseH-like_sf"/>
</dbReference>
<name>A0ABU9Z5B3_9HYPH</name>
<dbReference type="InterPro" id="IPR013520">
    <property type="entry name" value="Ribonucl_H"/>
</dbReference>
<evidence type="ECO:0000313" key="4">
    <source>
        <dbReference type="Proteomes" id="UP001404845"/>
    </source>
</evidence>
<evidence type="ECO:0000256" key="1">
    <source>
        <dbReference type="SAM" id="MobiDB-lite"/>
    </source>
</evidence>
<dbReference type="Gene3D" id="3.30.420.10">
    <property type="entry name" value="Ribonuclease H-like superfamily/Ribonuclease H"/>
    <property type="match status" value="1"/>
</dbReference>
<keyword evidence="3" id="KW-0540">Nuclease</keyword>
<accession>A0ABU9Z5B3</accession>
<dbReference type="GO" id="GO:0004527">
    <property type="term" value="F:exonuclease activity"/>
    <property type="evidence" value="ECO:0007669"/>
    <property type="project" value="UniProtKB-KW"/>
</dbReference>
<evidence type="ECO:0000259" key="2">
    <source>
        <dbReference type="SMART" id="SM00479"/>
    </source>
</evidence>
<keyword evidence="3" id="KW-0378">Hydrolase</keyword>
<feature type="region of interest" description="Disordered" evidence="1">
    <location>
        <begin position="293"/>
        <end position="328"/>
    </location>
</feature>
<comment type="caution">
    <text evidence="3">The sequence shown here is derived from an EMBL/GenBank/DDBJ whole genome shotgun (WGS) entry which is preliminary data.</text>
</comment>
<organism evidence="3 4">
    <name type="scientific">Methylorubrum rhodesianum</name>
    <dbReference type="NCBI Taxonomy" id="29427"/>
    <lineage>
        <taxon>Bacteria</taxon>
        <taxon>Pseudomonadati</taxon>
        <taxon>Pseudomonadota</taxon>
        <taxon>Alphaproteobacteria</taxon>
        <taxon>Hyphomicrobiales</taxon>
        <taxon>Methylobacteriaceae</taxon>
        <taxon>Methylorubrum</taxon>
    </lineage>
</organism>
<dbReference type="CDD" id="cd06127">
    <property type="entry name" value="DEDDh"/>
    <property type="match status" value="1"/>
</dbReference>
<dbReference type="EMBL" id="JAQYXL010000001">
    <property type="protein sequence ID" value="MEN3226531.1"/>
    <property type="molecule type" value="Genomic_DNA"/>
</dbReference>
<sequence>MSQPLDSIASVLEGTGNYRVLRRLAPLVNCPEPPNEPTFIGLVLDVETTGTDFAQDEVIELGILKFEYGASGRIYRVFETFNQLHQPRKPIPPEITRLTGITDADVAGKRIDDAAVQALAADAAVVIAHNASFDRQMCEGRWPVFSEKNWACSCHQIPWQTEGHEGMKLGYLVMDYGFYHQGHRAIDDCHALLRLLDSPLKTSGRLALSCLLETARRPTVRLWAQGSPIESKDLLKARRYRWSGARRCWYIDLEEDEIEIERSYLSEIIFRRPCGELPVDRFTARDRISARTSPEFELLRPSGHRGESASRPSRAVPPAGQCPLPFRS</sequence>
<evidence type="ECO:0000313" key="3">
    <source>
        <dbReference type="EMBL" id="MEN3226531.1"/>
    </source>
</evidence>
<reference evidence="3 4" key="1">
    <citation type="journal article" date="2023" name="PLoS ONE">
        <title>Complete genome assembly of Hawai'i environmental nontuberculous mycobacteria reveals unexpected co-isolation with methylobacteria.</title>
        <authorList>
            <person name="Hendrix J."/>
            <person name="Epperson L.E."/>
            <person name="Tong E.I."/>
            <person name="Chan Y.L."/>
            <person name="Hasan N.A."/>
            <person name="Dawrs S.N."/>
            <person name="Norton G.J."/>
            <person name="Virdi R."/>
            <person name="Crooks J.L."/>
            <person name="Chan E.D."/>
            <person name="Honda J.R."/>
            <person name="Strong M."/>
        </authorList>
    </citation>
    <scope>NUCLEOTIDE SEQUENCE [LARGE SCALE GENOMIC DNA]</scope>
    <source>
        <strain evidence="3 4">NJH_HI01</strain>
    </source>
</reference>
<gene>
    <name evidence="3" type="ORF">PUR21_02425</name>
</gene>
<dbReference type="Pfam" id="PF00929">
    <property type="entry name" value="RNase_T"/>
    <property type="match status" value="1"/>
</dbReference>
<dbReference type="SMART" id="SM00479">
    <property type="entry name" value="EXOIII"/>
    <property type="match status" value="1"/>
</dbReference>
<protein>
    <submittedName>
        <fullName evidence="3">3'-5' exonuclease</fullName>
    </submittedName>
</protein>
<proteinExistence type="predicted"/>
<dbReference type="PANTHER" id="PTHR30231:SF37">
    <property type="entry name" value="EXODEOXYRIBONUCLEASE 10"/>
    <property type="match status" value="1"/>
</dbReference>
<dbReference type="SUPFAM" id="SSF53098">
    <property type="entry name" value="Ribonuclease H-like"/>
    <property type="match status" value="1"/>
</dbReference>
<dbReference type="InterPro" id="IPR036397">
    <property type="entry name" value="RNaseH_sf"/>
</dbReference>